<evidence type="ECO:0000256" key="1">
    <source>
        <dbReference type="SAM" id="MobiDB-lite"/>
    </source>
</evidence>
<feature type="compositionally biased region" description="Low complexity" evidence="1">
    <location>
        <begin position="1"/>
        <end position="12"/>
    </location>
</feature>
<reference evidence="2" key="2">
    <citation type="submission" date="2020-05" db="UniProtKB">
        <authorList>
            <consortium name="EnsemblMetazoa"/>
        </authorList>
    </citation>
    <scope>IDENTIFICATION</scope>
    <source>
        <strain evidence="2">IAEA</strain>
    </source>
</reference>
<dbReference type="VEuPathDB" id="VectorBase:GPAI005182"/>
<accession>A0A1A9Z6A0</accession>
<name>A0A1A9Z6A0_GLOPL</name>
<dbReference type="EnsemblMetazoa" id="GPAI005182-RA">
    <property type="protein sequence ID" value="GPAI005182-PA"/>
    <property type="gene ID" value="GPAI005182"/>
</dbReference>
<evidence type="ECO:0000313" key="3">
    <source>
        <dbReference type="Proteomes" id="UP000092445"/>
    </source>
</evidence>
<feature type="region of interest" description="Disordered" evidence="1">
    <location>
        <begin position="1"/>
        <end position="21"/>
    </location>
</feature>
<protein>
    <submittedName>
        <fullName evidence="2">Uncharacterized protein</fullName>
    </submittedName>
</protein>
<sequence length="63" mass="6922">MSTSNTAAATASGNKENPPAASKLKGIVKQIGFSAPHFCTNVYLRNFLSKERMASHQIDYQYE</sequence>
<dbReference type="Proteomes" id="UP000092445">
    <property type="component" value="Unassembled WGS sequence"/>
</dbReference>
<proteinExistence type="predicted"/>
<keyword evidence="3" id="KW-1185">Reference proteome</keyword>
<evidence type="ECO:0000313" key="2">
    <source>
        <dbReference type="EnsemblMetazoa" id="GPAI005182-PA"/>
    </source>
</evidence>
<organism evidence="2 3">
    <name type="scientific">Glossina pallidipes</name>
    <name type="common">Tsetse fly</name>
    <dbReference type="NCBI Taxonomy" id="7398"/>
    <lineage>
        <taxon>Eukaryota</taxon>
        <taxon>Metazoa</taxon>
        <taxon>Ecdysozoa</taxon>
        <taxon>Arthropoda</taxon>
        <taxon>Hexapoda</taxon>
        <taxon>Insecta</taxon>
        <taxon>Pterygota</taxon>
        <taxon>Neoptera</taxon>
        <taxon>Endopterygota</taxon>
        <taxon>Diptera</taxon>
        <taxon>Brachycera</taxon>
        <taxon>Muscomorpha</taxon>
        <taxon>Hippoboscoidea</taxon>
        <taxon>Glossinidae</taxon>
        <taxon>Glossina</taxon>
    </lineage>
</organism>
<reference evidence="3" key="1">
    <citation type="submission" date="2014-03" db="EMBL/GenBank/DDBJ databases">
        <authorList>
            <person name="Aksoy S."/>
            <person name="Warren W."/>
            <person name="Wilson R.K."/>
        </authorList>
    </citation>
    <scope>NUCLEOTIDE SEQUENCE [LARGE SCALE GENOMIC DNA]</scope>
    <source>
        <strain evidence="3">IAEA</strain>
    </source>
</reference>
<dbReference type="AlphaFoldDB" id="A0A1A9Z6A0"/>